<gene>
    <name evidence="2" type="ORF">POVWA2_003320</name>
</gene>
<organism evidence="2 3">
    <name type="scientific">Plasmodium ovale wallikeri</name>
    <dbReference type="NCBI Taxonomy" id="864142"/>
    <lineage>
        <taxon>Eukaryota</taxon>
        <taxon>Sar</taxon>
        <taxon>Alveolata</taxon>
        <taxon>Apicomplexa</taxon>
        <taxon>Aconoidasida</taxon>
        <taxon>Haemosporida</taxon>
        <taxon>Plasmodiidae</taxon>
        <taxon>Plasmodium</taxon>
        <taxon>Plasmodium (Plasmodium)</taxon>
    </lineage>
</organism>
<dbReference type="EMBL" id="FLRE01000014">
    <property type="protein sequence ID" value="SBT31276.1"/>
    <property type="molecule type" value="Genomic_DNA"/>
</dbReference>
<evidence type="ECO:0000313" key="2">
    <source>
        <dbReference type="EMBL" id="SBT31276.1"/>
    </source>
</evidence>
<protein>
    <submittedName>
        <fullName evidence="2">Uncharacterized protein</fullName>
    </submittedName>
</protein>
<reference evidence="3" key="1">
    <citation type="submission" date="2016-05" db="EMBL/GenBank/DDBJ databases">
        <authorList>
            <person name="Naeem Raeece"/>
        </authorList>
    </citation>
    <scope>NUCLEOTIDE SEQUENCE [LARGE SCALE GENOMIC DNA]</scope>
</reference>
<accession>A0A1A8YIA2</accession>
<name>A0A1A8YIA2_PLAOA</name>
<sequence>MVLRSKQFGFNTMVNGKKLRGKKNDVYLPREKGQVPFHNGSKDIWEKLTIHCEKKKKKKKKHEYRYASSSSFEKCDRKESDSHQIGDSLISVILNKEENRSDEAEYATRVFTKSTSIQSMPDYVDKGERDPNRDLRLEDAASVVGEANPSKVHSPFVHSEDSCWEGSDSEDYKQCSDGGGSSSYRTRSEGGEAKKGREHMKTLKRIIEWERKIPGGMHEEAPG</sequence>
<feature type="region of interest" description="Disordered" evidence="1">
    <location>
        <begin position="145"/>
        <end position="201"/>
    </location>
</feature>
<dbReference type="AlphaFoldDB" id="A0A1A8YIA2"/>
<dbReference type="Proteomes" id="UP000078550">
    <property type="component" value="Unassembled WGS sequence"/>
</dbReference>
<evidence type="ECO:0000313" key="3">
    <source>
        <dbReference type="Proteomes" id="UP000078550"/>
    </source>
</evidence>
<evidence type="ECO:0000256" key="1">
    <source>
        <dbReference type="SAM" id="MobiDB-lite"/>
    </source>
</evidence>
<feature type="compositionally biased region" description="Basic and acidic residues" evidence="1">
    <location>
        <begin position="186"/>
        <end position="201"/>
    </location>
</feature>
<proteinExistence type="predicted"/>